<feature type="region of interest" description="Disordered" evidence="2">
    <location>
        <begin position="267"/>
        <end position="463"/>
    </location>
</feature>
<feature type="compositionally biased region" description="Basic and acidic residues" evidence="2">
    <location>
        <begin position="210"/>
        <end position="220"/>
    </location>
</feature>
<keyword evidence="5" id="KW-1185">Reference proteome</keyword>
<keyword evidence="1" id="KW-0175">Coiled coil</keyword>
<dbReference type="KEGG" id="bcom:BAUCODRAFT_74767"/>
<feature type="compositionally biased region" description="Low complexity" evidence="2">
    <location>
        <begin position="366"/>
        <end position="380"/>
    </location>
</feature>
<accession>M2LHX8</accession>
<dbReference type="InterPro" id="IPR025122">
    <property type="entry name" value="DUF4048"/>
</dbReference>
<name>M2LHX8_BAUPA</name>
<organism evidence="4 5">
    <name type="scientific">Baudoinia panamericana (strain UAMH 10762)</name>
    <name type="common">Angels' share fungus</name>
    <name type="synonym">Baudoinia compniacensis (strain UAMH 10762)</name>
    <dbReference type="NCBI Taxonomy" id="717646"/>
    <lineage>
        <taxon>Eukaryota</taxon>
        <taxon>Fungi</taxon>
        <taxon>Dikarya</taxon>
        <taxon>Ascomycota</taxon>
        <taxon>Pezizomycotina</taxon>
        <taxon>Dothideomycetes</taxon>
        <taxon>Dothideomycetidae</taxon>
        <taxon>Mycosphaerellales</taxon>
        <taxon>Teratosphaeriaceae</taxon>
        <taxon>Baudoinia</taxon>
    </lineage>
</organism>
<gene>
    <name evidence="4" type="ORF">BAUCODRAFT_74767</name>
</gene>
<feature type="domain" description="DUF4048" evidence="3">
    <location>
        <begin position="159"/>
        <end position="371"/>
    </location>
</feature>
<feature type="region of interest" description="Disordered" evidence="2">
    <location>
        <begin position="146"/>
        <end position="228"/>
    </location>
</feature>
<proteinExistence type="predicted"/>
<protein>
    <recommendedName>
        <fullName evidence="3">DUF4048 domain-containing protein</fullName>
    </recommendedName>
</protein>
<reference evidence="4 5" key="1">
    <citation type="journal article" date="2012" name="PLoS Pathog.">
        <title>Diverse lifestyles and strategies of plant pathogenesis encoded in the genomes of eighteen Dothideomycetes fungi.</title>
        <authorList>
            <person name="Ohm R.A."/>
            <person name="Feau N."/>
            <person name="Henrissat B."/>
            <person name="Schoch C.L."/>
            <person name="Horwitz B.A."/>
            <person name="Barry K.W."/>
            <person name="Condon B.J."/>
            <person name="Copeland A.C."/>
            <person name="Dhillon B."/>
            <person name="Glaser F."/>
            <person name="Hesse C.N."/>
            <person name="Kosti I."/>
            <person name="LaButti K."/>
            <person name="Lindquist E.A."/>
            <person name="Lucas S."/>
            <person name="Salamov A.A."/>
            <person name="Bradshaw R.E."/>
            <person name="Ciuffetti L."/>
            <person name="Hamelin R.C."/>
            <person name="Kema G.H.J."/>
            <person name="Lawrence C."/>
            <person name="Scott J.A."/>
            <person name="Spatafora J.W."/>
            <person name="Turgeon B.G."/>
            <person name="de Wit P.J.G.M."/>
            <person name="Zhong S."/>
            <person name="Goodwin S.B."/>
            <person name="Grigoriev I.V."/>
        </authorList>
    </citation>
    <scope>NUCLEOTIDE SEQUENCE [LARGE SCALE GENOMIC DNA]</scope>
    <source>
        <strain evidence="4 5">UAMH 10762</strain>
    </source>
</reference>
<dbReference type="AlphaFoldDB" id="M2LHX8"/>
<feature type="compositionally biased region" description="Polar residues" evidence="2">
    <location>
        <begin position="275"/>
        <end position="294"/>
    </location>
</feature>
<evidence type="ECO:0000313" key="5">
    <source>
        <dbReference type="Proteomes" id="UP000011761"/>
    </source>
</evidence>
<dbReference type="Pfam" id="PF13257">
    <property type="entry name" value="DUF4048"/>
    <property type="match status" value="1"/>
</dbReference>
<dbReference type="Proteomes" id="UP000011761">
    <property type="component" value="Unassembled WGS sequence"/>
</dbReference>
<dbReference type="eggNOG" id="ENOG502S19N">
    <property type="taxonomic scope" value="Eukaryota"/>
</dbReference>
<feature type="coiled-coil region" evidence="1">
    <location>
        <begin position="62"/>
        <end position="96"/>
    </location>
</feature>
<dbReference type="GeneID" id="19116914"/>
<dbReference type="EMBL" id="KB445559">
    <property type="protein sequence ID" value="EMC93787.1"/>
    <property type="molecule type" value="Genomic_DNA"/>
</dbReference>
<feature type="compositionally biased region" description="Polar residues" evidence="2">
    <location>
        <begin position="345"/>
        <end position="355"/>
    </location>
</feature>
<dbReference type="OrthoDB" id="4097086at2759"/>
<feature type="region of interest" description="Disordered" evidence="2">
    <location>
        <begin position="1"/>
        <end position="56"/>
    </location>
</feature>
<feature type="compositionally biased region" description="Polar residues" evidence="2">
    <location>
        <begin position="1"/>
        <end position="36"/>
    </location>
</feature>
<evidence type="ECO:0000256" key="1">
    <source>
        <dbReference type="SAM" id="Coils"/>
    </source>
</evidence>
<evidence type="ECO:0000313" key="4">
    <source>
        <dbReference type="EMBL" id="EMC93787.1"/>
    </source>
</evidence>
<evidence type="ECO:0000259" key="3">
    <source>
        <dbReference type="Pfam" id="PF13257"/>
    </source>
</evidence>
<dbReference type="OMA" id="PWPAITK"/>
<sequence length="463" mass="50883">MSVATESSVRSNRFSTSFPVQPAIPSSPTHFTQSPTREGPAVSPEALSAPTGPSDTNFLTAIAAQERKVLELREELQRAEAELNNLKRHWAQHEASKKRNDARRLTKLQPVQQERPTSVDMEEELDGSGAWMLQEMERRRALMNGGRTGNRRVFSSSRHTRTLSLLPPARDILPKLPPRKQSEPQGSKSSTDSERTRPTLLARASTTPDLTREVAEKADSEINLPNNIETGLGSEAIMLAGKKMATEFRDGLMTFWEDLRQATVGEEAIREDGEYQTNNPPQSSVRRQNSTPSPTRRHNRSKTQAALPDLADTTFWSQHEDEATPAPAVKRSPTARSTRTKTRGSSKPPSITSTDGWDAWEDHGSPNESRSSSAASETNTLPSSAASGLGSPRTSAEKKDPLPWPALSKLGPATLKRTASHLMREWERSLTPSPGREFRGVEDYLGLQSSPAAAADDVGKKKD</sequence>
<evidence type="ECO:0000256" key="2">
    <source>
        <dbReference type="SAM" id="MobiDB-lite"/>
    </source>
</evidence>
<dbReference type="RefSeq" id="XP_007678783.1">
    <property type="nucleotide sequence ID" value="XM_007680593.1"/>
</dbReference>
<dbReference type="HOGENOM" id="CLU_016967_3_1_1"/>